<evidence type="ECO:0000313" key="3">
    <source>
        <dbReference type="Proteomes" id="UP000553706"/>
    </source>
</evidence>
<dbReference type="InterPro" id="IPR036291">
    <property type="entry name" value="NAD(P)-bd_dom_sf"/>
</dbReference>
<gene>
    <name evidence="2" type="ORF">HNP71_000602</name>
</gene>
<dbReference type="PANTHER" id="PTHR12126:SF11">
    <property type="entry name" value="NADH DEHYDROGENASE [UBIQUINONE] 1 ALPHA SUBCOMPLEX SUBUNIT 9, MITOCHONDRIAL"/>
    <property type="match status" value="1"/>
</dbReference>
<dbReference type="EMBL" id="JACHFJ010000002">
    <property type="protein sequence ID" value="MBB5372364.1"/>
    <property type="molecule type" value="Genomic_DNA"/>
</dbReference>
<keyword evidence="2" id="KW-0560">Oxidoreductase</keyword>
<name>A0A840V9Z6_9PROT</name>
<dbReference type="GO" id="GO:0016491">
    <property type="term" value="F:oxidoreductase activity"/>
    <property type="evidence" value="ECO:0007669"/>
    <property type="project" value="UniProtKB-KW"/>
</dbReference>
<sequence length="300" mass="32211">MGRYVVQRLAERGYSVRIGVRDPESAKILQPMGDVGQIVPLGAPVTDEAAVTRAVEDAELVINLTGILAERRKGEFFRTHVDGAGRIARLARMAGAAQLIYISAIGADAASASQYGQSKAQGEAAVRGAFPRAVILRPSIMFGPEDNFFNRFAAMAGILPVLPIVHGETKFQPVYVGDVADAAIATIDGHAGQTFELGGPEVRSFIELLRMMLEMIGRSRAIWDMPVGLARLQASILEHLPGKLLTNDQISMLARDNVVATGAPGLESLGIAPTRMDMILPSYLARYREGGKGREAAFQE</sequence>
<keyword evidence="3" id="KW-1185">Reference proteome</keyword>
<dbReference type="Pfam" id="PF01370">
    <property type="entry name" value="Epimerase"/>
    <property type="match status" value="1"/>
</dbReference>
<dbReference type="GO" id="GO:0044877">
    <property type="term" value="F:protein-containing complex binding"/>
    <property type="evidence" value="ECO:0007669"/>
    <property type="project" value="TreeGrafter"/>
</dbReference>
<feature type="domain" description="NAD-dependent epimerase/dehydratase" evidence="1">
    <location>
        <begin position="1"/>
        <end position="196"/>
    </location>
</feature>
<dbReference type="PANTHER" id="PTHR12126">
    <property type="entry name" value="NADH-UBIQUINONE OXIDOREDUCTASE 39 KDA SUBUNIT-RELATED"/>
    <property type="match status" value="1"/>
</dbReference>
<reference evidence="2 3" key="1">
    <citation type="submission" date="2020-08" db="EMBL/GenBank/DDBJ databases">
        <title>Genomic Encyclopedia of Type Strains, Phase IV (KMG-IV): sequencing the most valuable type-strain genomes for metagenomic binning, comparative biology and taxonomic classification.</title>
        <authorList>
            <person name="Goeker M."/>
        </authorList>
    </citation>
    <scope>NUCLEOTIDE SEQUENCE [LARGE SCALE GENOMIC DNA]</scope>
    <source>
        <strain evidence="2 3">DSM 27026</strain>
    </source>
</reference>
<dbReference type="InterPro" id="IPR001509">
    <property type="entry name" value="Epimerase_deHydtase"/>
</dbReference>
<dbReference type="AlphaFoldDB" id="A0A840V9Z6"/>
<comment type="caution">
    <text evidence="2">The sequence shown here is derived from an EMBL/GenBank/DDBJ whole genome shotgun (WGS) entry which is preliminary data.</text>
</comment>
<evidence type="ECO:0000313" key="2">
    <source>
        <dbReference type="EMBL" id="MBB5372364.1"/>
    </source>
</evidence>
<dbReference type="InterPro" id="IPR051207">
    <property type="entry name" value="ComplexI_NDUFA9_subunit"/>
</dbReference>
<dbReference type="SUPFAM" id="SSF51735">
    <property type="entry name" value="NAD(P)-binding Rossmann-fold domains"/>
    <property type="match status" value="1"/>
</dbReference>
<organism evidence="2 3">
    <name type="scientific">Acidocella aromatica</name>
    <dbReference type="NCBI Taxonomy" id="1303579"/>
    <lineage>
        <taxon>Bacteria</taxon>
        <taxon>Pseudomonadati</taxon>
        <taxon>Pseudomonadota</taxon>
        <taxon>Alphaproteobacteria</taxon>
        <taxon>Acetobacterales</taxon>
        <taxon>Acidocellaceae</taxon>
        <taxon>Acidocella</taxon>
    </lineage>
</organism>
<accession>A0A840V9Z6</accession>
<dbReference type="Gene3D" id="3.40.50.720">
    <property type="entry name" value="NAD(P)-binding Rossmann-like Domain"/>
    <property type="match status" value="1"/>
</dbReference>
<dbReference type="EC" id="1.6.99.3" evidence="2"/>
<protein>
    <submittedName>
        <fullName evidence="2">NADH dehydrogenase</fullName>
        <ecNumber evidence="2">1.6.99.3</ecNumber>
    </submittedName>
</protein>
<dbReference type="Proteomes" id="UP000553706">
    <property type="component" value="Unassembled WGS sequence"/>
</dbReference>
<proteinExistence type="predicted"/>
<dbReference type="CDD" id="cd05271">
    <property type="entry name" value="NDUFA9_like_SDR_a"/>
    <property type="match status" value="1"/>
</dbReference>
<evidence type="ECO:0000259" key="1">
    <source>
        <dbReference type="Pfam" id="PF01370"/>
    </source>
</evidence>